<evidence type="ECO:0000256" key="5">
    <source>
        <dbReference type="ARBA" id="ARBA00023125"/>
    </source>
</evidence>
<evidence type="ECO:0000256" key="8">
    <source>
        <dbReference type="SAM" id="MobiDB-lite"/>
    </source>
</evidence>
<name>A0A9P0ZPK7_CUSEU</name>
<feature type="domain" description="ALOG" evidence="9">
    <location>
        <begin position="45"/>
        <end position="172"/>
    </location>
</feature>
<dbReference type="PANTHER" id="PTHR31165">
    <property type="entry name" value="PROTEIN G1-LIKE2"/>
    <property type="match status" value="1"/>
</dbReference>
<keyword evidence="4" id="KW-0805">Transcription regulation</keyword>
<evidence type="ECO:0000256" key="7">
    <source>
        <dbReference type="ARBA" id="ARBA00023242"/>
    </source>
</evidence>
<accession>A0A9P0ZPK7</accession>
<evidence type="ECO:0000256" key="2">
    <source>
        <dbReference type="ARBA" id="ARBA00010308"/>
    </source>
</evidence>
<evidence type="ECO:0000259" key="9">
    <source>
        <dbReference type="PROSITE" id="PS51697"/>
    </source>
</evidence>
<feature type="compositionally biased region" description="Basic residues" evidence="8">
    <location>
        <begin position="167"/>
        <end position="177"/>
    </location>
</feature>
<keyword evidence="11" id="KW-1185">Reference proteome</keyword>
<dbReference type="GO" id="GO:0009299">
    <property type="term" value="P:mRNA transcription"/>
    <property type="evidence" value="ECO:0007669"/>
    <property type="project" value="TreeGrafter"/>
</dbReference>
<dbReference type="InterPro" id="IPR040222">
    <property type="entry name" value="ALOG"/>
</dbReference>
<keyword evidence="7" id="KW-0539">Nucleus</keyword>
<reference evidence="10" key="1">
    <citation type="submission" date="2022-07" db="EMBL/GenBank/DDBJ databases">
        <authorList>
            <person name="Macas J."/>
            <person name="Novak P."/>
            <person name="Neumann P."/>
        </authorList>
    </citation>
    <scope>NUCLEOTIDE SEQUENCE</scope>
</reference>
<dbReference type="GO" id="GO:0003677">
    <property type="term" value="F:DNA binding"/>
    <property type="evidence" value="ECO:0007669"/>
    <property type="project" value="UniProtKB-KW"/>
</dbReference>
<gene>
    <name evidence="10" type="ORF">CEURO_LOCUS17784</name>
</gene>
<feature type="compositionally biased region" description="Low complexity" evidence="8">
    <location>
        <begin position="178"/>
        <end position="192"/>
    </location>
</feature>
<proteinExistence type="inferred from homology"/>
<keyword evidence="3" id="KW-0217">Developmental protein</keyword>
<sequence length="192" mass="21744">MMSSGDHHHNMGRMELGGEGSSCYRPVVALPPPQQQQPAQQQLSRYEAQKRRDWNTFGQYLRNQQPPVPLPRCNYNHVLDFLRYLDQFGKTKVHLQGCVYFGEPEPAGPCTCPLRQAWGSLDALIGRLRAAYEENGGLPESNPFAGAAIRLYLREVRDSQSKARGIPYKKKKKKRNNSSKNNNNNNNNIACS</sequence>
<evidence type="ECO:0000256" key="4">
    <source>
        <dbReference type="ARBA" id="ARBA00023015"/>
    </source>
</evidence>
<keyword evidence="6" id="KW-0804">Transcription</keyword>
<keyword evidence="5" id="KW-0238">DNA-binding</keyword>
<evidence type="ECO:0000256" key="6">
    <source>
        <dbReference type="ARBA" id="ARBA00023163"/>
    </source>
</evidence>
<dbReference type="PROSITE" id="PS51697">
    <property type="entry name" value="ALOG"/>
    <property type="match status" value="1"/>
</dbReference>
<dbReference type="PANTHER" id="PTHR31165:SF9">
    <property type="entry name" value="PROTEIN LIGHT-DEPENDENT SHORT HYPOCOTYLS 7-RELATED"/>
    <property type="match status" value="1"/>
</dbReference>
<dbReference type="InterPro" id="IPR006936">
    <property type="entry name" value="ALOG_dom"/>
</dbReference>
<evidence type="ECO:0000256" key="3">
    <source>
        <dbReference type="ARBA" id="ARBA00022473"/>
    </source>
</evidence>
<organism evidence="10 11">
    <name type="scientific">Cuscuta europaea</name>
    <name type="common">European dodder</name>
    <dbReference type="NCBI Taxonomy" id="41803"/>
    <lineage>
        <taxon>Eukaryota</taxon>
        <taxon>Viridiplantae</taxon>
        <taxon>Streptophyta</taxon>
        <taxon>Embryophyta</taxon>
        <taxon>Tracheophyta</taxon>
        <taxon>Spermatophyta</taxon>
        <taxon>Magnoliopsida</taxon>
        <taxon>eudicotyledons</taxon>
        <taxon>Gunneridae</taxon>
        <taxon>Pentapetalae</taxon>
        <taxon>asterids</taxon>
        <taxon>lamiids</taxon>
        <taxon>Solanales</taxon>
        <taxon>Convolvulaceae</taxon>
        <taxon>Cuscuteae</taxon>
        <taxon>Cuscuta</taxon>
        <taxon>Cuscuta subgen. Cuscuta</taxon>
    </lineage>
</organism>
<evidence type="ECO:0000313" key="11">
    <source>
        <dbReference type="Proteomes" id="UP001152484"/>
    </source>
</evidence>
<dbReference type="GO" id="GO:0005634">
    <property type="term" value="C:nucleus"/>
    <property type="evidence" value="ECO:0007669"/>
    <property type="project" value="UniProtKB-SubCell"/>
</dbReference>
<dbReference type="OrthoDB" id="1906822at2759"/>
<comment type="caution">
    <text evidence="10">The sequence shown here is derived from an EMBL/GenBank/DDBJ whole genome shotgun (WGS) entry which is preliminary data.</text>
</comment>
<dbReference type="Proteomes" id="UP001152484">
    <property type="component" value="Unassembled WGS sequence"/>
</dbReference>
<dbReference type="EMBL" id="CAMAPE010000051">
    <property type="protein sequence ID" value="CAH9107630.1"/>
    <property type="molecule type" value="Genomic_DNA"/>
</dbReference>
<feature type="region of interest" description="Disordered" evidence="8">
    <location>
        <begin position="162"/>
        <end position="192"/>
    </location>
</feature>
<dbReference type="GO" id="GO:0009416">
    <property type="term" value="P:response to light stimulus"/>
    <property type="evidence" value="ECO:0007669"/>
    <property type="project" value="TreeGrafter"/>
</dbReference>
<evidence type="ECO:0000313" key="10">
    <source>
        <dbReference type="EMBL" id="CAH9107630.1"/>
    </source>
</evidence>
<dbReference type="AlphaFoldDB" id="A0A9P0ZPK7"/>
<dbReference type="Pfam" id="PF04852">
    <property type="entry name" value="ALOG_dom"/>
    <property type="match status" value="1"/>
</dbReference>
<evidence type="ECO:0000256" key="1">
    <source>
        <dbReference type="ARBA" id="ARBA00004123"/>
    </source>
</evidence>
<comment type="similarity">
    <text evidence="2">Belongs to the plant homeotic and developmental regulators ALOG protein family.</text>
</comment>
<protein>
    <recommendedName>
        <fullName evidence="9">ALOG domain-containing protein</fullName>
    </recommendedName>
</protein>
<comment type="subcellular location">
    <subcellularLocation>
        <location evidence="1">Nucleus</location>
    </subcellularLocation>
</comment>